<sequence length="94" mass="10539">MVHFPLFFCMTPPKFLIIHTTSICSLLEASLFPGYEDDGGDGEEIADLNGRNSKKPFYASSPVSRTKYSRRILEIDSVVELFRVPNSITLPKEG</sequence>
<protein>
    <submittedName>
        <fullName evidence="1">Uncharacterized protein</fullName>
    </submittedName>
</protein>
<keyword evidence="2" id="KW-1185">Reference proteome</keyword>
<dbReference type="AlphaFoldDB" id="A0A4Y7LH29"/>
<organism evidence="1 2">
    <name type="scientific">Papaver somniferum</name>
    <name type="common">Opium poppy</name>
    <dbReference type="NCBI Taxonomy" id="3469"/>
    <lineage>
        <taxon>Eukaryota</taxon>
        <taxon>Viridiplantae</taxon>
        <taxon>Streptophyta</taxon>
        <taxon>Embryophyta</taxon>
        <taxon>Tracheophyta</taxon>
        <taxon>Spermatophyta</taxon>
        <taxon>Magnoliopsida</taxon>
        <taxon>Ranunculales</taxon>
        <taxon>Papaveraceae</taxon>
        <taxon>Papaveroideae</taxon>
        <taxon>Papaver</taxon>
    </lineage>
</organism>
<accession>A0A4Y7LH29</accession>
<gene>
    <name evidence="1" type="ORF">C5167_047577</name>
</gene>
<evidence type="ECO:0000313" key="1">
    <source>
        <dbReference type="EMBL" id="RZC84793.1"/>
    </source>
</evidence>
<dbReference type="EMBL" id="CM010725">
    <property type="protein sequence ID" value="RZC84793.1"/>
    <property type="molecule type" value="Genomic_DNA"/>
</dbReference>
<name>A0A4Y7LH29_PAPSO</name>
<reference evidence="1 2" key="1">
    <citation type="journal article" date="2018" name="Science">
        <title>The opium poppy genome and morphinan production.</title>
        <authorList>
            <person name="Guo L."/>
            <person name="Winzer T."/>
            <person name="Yang X."/>
            <person name="Li Y."/>
            <person name="Ning Z."/>
            <person name="He Z."/>
            <person name="Teodor R."/>
            <person name="Lu Y."/>
            <person name="Bowser T.A."/>
            <person name="Graham I.A."/>
            <person name="Ye K."/>
        </authorList>
    </citation>
    <scope>NUCLEOTIDE SEQUENCE [LARGE SCALE GENOMIC DNA]</scope>
    <source>
        <strain evidence="2">cv. HN1</strain>
        <tissue evidence="1">Leaves</tissue>
    </source>
</reference>
<dbReference type="Proteomes" id="UP000316621">
    <property type="component" value="Chromosome 11"/>
</dbReference>
<proteinExistence type="predicted"/>
<evidence type="ECO:0000313" key="2">
    <source>
        <dbReference type="Proteomes" id="UP000316621"/>
    </source>
</evidence>
<dbReference type="Gramene" id="RZC84793">
    <property type="protein sequence ID" value="RZC84793"/>
    <property type="gene ID" value="C5167_047577"/>
</dbReference>